<keyword evidence="2" id="KW-1185">Reference proteome</keyword>
<dbReference type="GeneID" id="25741082"/>
<accession>A0A0D2KWW6</accession>
<dbReference type="KEGG" id="mng:MNEG_8206"/>
<evidence type="ECO:0000313" key="1">
    <source>
        <dbReference type="EMBL" id="KIY99753.1"/>
    </source>
</evidence>
<name>A0A0D2KWW6_9CHLO</name>
<feature type="non-terminal residue" evidence="1">
    <location>
        <position position="1"/>
    </location>
</feature>
<dbReference type="EMBL" id="KK101753">
    <property type="protein sequence ID" value="KIY99753.1"/>
    <property type="molecule type" value="Genomic_DNA"/>
</dbReference>
<reference evidence="1 2" key="1">
    <citation type="journal article" date="2013" name="BMC Genomics">
        <title>Reconstruction of the lipid metabolism for the microalga Monoraphidium neglectum from its genome sequence reveals characteristics suitable for biofuel production.</title>
        <authorList>
            <person name="Bogen C."/>
            <person name="Al-Dilaimi A."/>
            <person name="Albersmeier A."/>
            <person name="Wichmann J."/>
            <person name="Grundmann M."/>
            <person name="Rupp O."/>
            <person name="Lauersen K.J."/>
            <person name="Blifernez-Klassen O."/>
            <person name="Kalinowski J."/>
            <person name="Goesmann A."/>
            <person name="Mussgnug J.H."/>
            <person name="Kruse O."/>
        </authorList>
    </citation>
    <scope>NUCLEOTIDE SEQUENCE [LARGE SCALE GENOMIC DNA]</scope>
    <source>
        <strain evidence="1 2">SAG 48.87</strain>
    </source>
</reference>
<protein>
    <submittedName>
        <fullName evidence="1">Uncharacterized protein</fullName>
    </submittedName>
</protein>
<dbReference type="RefSeq" id="XP_013898773.1">
    <property type="nucleotide sequence ID" value="XM_014043319.1"/>
</dbReference>
<dbReference type="AlphaFoldDB" id="A0A0D2KWW6"/>
<evidence type="ECO:0000313" key="2">
    <source>
        <dbReference type="Proteomes" id="UP000054498"/>
    </source>
</evidence>
<proteinExistence type="predicted"/>
<gene>
    <name evidence="1" type="ORF">MNEG_8206</name>
</gene>
<dbReference type="Proteomes" id="UP000054498">
    <property type="component" value="Unassembled WGS sequence"/>
</dbReference>
<sequence length="232" mass="25837">LNQQFQFLQPKYATDTNNTNILMGREYGKTIGITSSCFNSSESCYDPPCNVMAFKMTTTQGSLSLLFYPLYGAKNATHDLEMLRTIMRSSADMVILNHGLWGGDNMNAYFKDVLCPAKKEQPTLGGGKTELVWRTTYRTSPETPLNTEMARNLSGVARDCGWNVLDLREVSMAAAAINLPVYWDDKHFLPFVNDQISDILLNLWASLWQKQGSSIKEVCPPNPPAANAPPVT</sequence>
<organism evidence="1 2">
    <name type="scientific">Monoraphidium neglectum</name>
    <dbReference type="NCBI Taxonomy" id="145388"/>
    <lineage>
        <taxon>Eukaryota</taxon>
        <taxon>Viridiplantae</taxon>
        <taxon>Chlorophyta</taxon>
        <taxon>core chlorophytes</taxon>
        <taxon>Chlorophyceae</taxon>
        <taxon>CS clade</taxon>
        <taxon>Sphaeropleales</taxon>
        <taxon>Selenastraceae</taxon>
        <taxon>Monoraphidium</taxon>
    </lineage>
</organism>